<dbReference type="SUPFAM" id="SSF53383">
    <property type="entry name" value="PLP-dependent transferases"/>
    <property type="match status" value="1"/>
</dbReference>
<evidence type="ECO:0000256" key="1">
    <source>
        <dbReference type="ARBA" id="ARBA00001933"/>
    </source>
</evidence>
<dbReference type="Proteomes" id="UP000824124">
    <property type="component" value="Unassembled WGS sequence"/>
</dbReference>
<gene>
    <name evidence="4" type="ORF">IAB00_05195</name>
</gene>
<reference evidence="4" key="1">
    <citation type="submission" date="2020-10" db="EMBL/GenBank/DDBJ databases">
        <authorList>
            <person name="Gilroy R."/>
        </authorList>
    </citation>
    <scope>NUCLEOTIDE SEQUENCE</scope>
    <source>
        <strain evidence="4">2830</strain>
    </source>
</reference>
<reference evidence="4" key="2">
    <citation type="journal article" date="2021" name="PeerJ">
        <title>Extensive microbial diversity within the chicken gut microbiome revealed by metagenomics and culture.</title>
        <authorList>
            <person name="Gilroy R."/>
            <person name="Ravi A."/>
            <person name="Getino M."/>
            <person name="Pursley I."/>
            <person name="Horton D.L."/>
            <person name="Alikhan N.F."/>
            <person name="Baker D."/>
            <person name="Gharbi K."/>
            <person name="Hall N."/>
            <person name="Watson M."/>
            <person name="Adriaenssens E.M."/>
            <person name="Foster-Nyarko E."/>
            <person name="Jarju S."/>
            <person name="Secka A."/>
            <person name="Antonio M."/>
            <person name="Oren A."/>
            <person name="Chaudhuri R.R."/>
            <person name="La Ragione R."/>
            <person name="Hildebrand F."/>
            <person name="Pallen M.J."/>
        </authorList>
    </citation>
    <scope>NUCLEOTIDE SEQUENCE</scope>
    <source>
        <strain evidence="4">2830</strain>
    </source>
</reference>
<dbReference type="PANTHER" id="PTHR42885">
    <property type="entry name" value="HISTIDINOL-PHOSPHATE AMINOTRANSFERASE-RELATED"/>
    <property type="match status" value="1"/>
</dbReference>
<dbReference type="AlphaFoldDB" id="A0A9D1KZN6"/>
<dbReference type="InterPro" id="IPR015424">
    <property type="entry name" value="PyrdxlP-dep_Trfase"/>
</dbReference>
<organism evidence="4 5">
    <name type="scientific">Candidatus Avidehalobacter gallistercoris</name>
    <dbReference type="NCBI Taxonomy" id="2840694"/>
    <lineage>
        <taxon>Bacteria</taxon>
        <taxon>Bacillati</taxon>
        <taxon>Bacillota</taxon>
        <taxon>Clostridia</taxon>
        <taxon>Eubacteriales</taxon>
        <taxon>Peptococcaceae</taxon>
        <taxon>Peptococcaceae incertae sedis</taxon>
        <taxon>Candidatus Avidehalobacter</taxon>
    </lineage>
</organism>
<evidence type="ECO:0000259" key="3">
    <source>
        <dbReference type="Pfam" id="PF00155"/>
    </source>
</evidence>
<sequence length="346" mass="37739">MHIHGGDIYTYQNMLDFSANINPLGIPESVVRAAAAGAAASASYPDPKCRRLKAAIAAHEQTPEEYVVCGNGAADLIFQLALAAKPRRALLLAPGFHEYEQALRTVDCQVDFFYLKEEDGFRLADAYLEALTPGLDIVFLCNPNNPTGLAVPRPALLRILEKCRDIGARLVMDECFNEFLDEPAAYSLKPELSAYPNLFILKAFTKIYAMPGLRLGYGLCADQALLAALAEAAQPWSVSIPAQEAGLAALTETEYVARAKALVKDERERLQDALAALGCRTYGSMANYIFFRSVPGLAEACRAHNLLLRDCSNYQGLCPGYFRAAVKLPEQNNQLLAVLTAVLAEF</sequence>
<protein>
    <submittedName>
        <fullName evidence="4">Aminotransferase class I/II-fold pyridoxal phosphate-dependent enzyme</fullName>
    </submittedName>
</protein>
<feature type="domain" description="Aminotransferase class I/classII large" evidence="3">
    <location>
        <begin position="13"/>
        <end position="335"/>
    </location>
</feature>
<evidence type="ECO:0000313" key="5">
    <source>
        <dbReference type="Proteomes" id="UP000824124"/>
    </source>
</evidence>
<dbReference type="GO" id="GO:0030170">
    <property type="term" value="F:pyridoxal phosphate binding"/>
    <property type="evidence" value="ECO:0007669"/>
    <property type="project" value="InterPro"/>
</dbReference>
<comment type="caution">
    <text evidence="4">The sequence shown here is derived from an EMBL/GenBank/DDBJ whole genome shotgun (WGS) entry which is preliminary data.</text>
</comment>
<dbReference type="InterPro" id="IPR004839">
    <property type="entry name" value="Aminotransferase_I/II_large"/>
</dbReference>
<keyword evidence="4" id="KW-0032">Aminotransferase</keyword>
<comment type="cofactor">
    <cofactor evidence="1">
        <name>pyridoxal 5'-phosphate</name>
        <dbReference type="ChEBI" id="CHEBI:597326"/>
    </cofactor>
</comment>
<dbReference type="EMBL" id="DVMH01000027">
    <property type="protein sequence ID" value="HIU10621.1"/>
    <property type="molecule type" value="Genomic_DNA"/>
</dbReference>
<name>A0A9D1KZN6_9FIRM</name>
<dbReference type="InterPro" id="IPR015422">
    <property type="entry name" value="PyrdxlP-dep_Trfase_small"/>
</dbReference>
<dbReference type="Gene3D" id="3.40.640.10">
    <property type="entry name" value="Type I PLP-dependent aspartate aminotransferase-like (Major domain)"/>
    <property type="match status" value="1"/>
</dbReference>
<dbReference type="GO" id="GO:0008483">
    <property type="term" value="F:transaminase activity"/>
    <property type="evidence" value="ECO:0007669"/>
    <property type="project" value="UniProtKB-KW"/>
</dbReference>
<proteinExistence type="predicted"/>
<dbReference type="PANTHER" id="PTHR42885:SF1">
    <property type="entry name" value="THREONINE-PHOSPHATE DECARBOXYLASE"/>
    <property type="match status" value="1"/>
</dbReference>
<keyword evidence="4" id="KW-0808">Transferase</keyword>
<evidence type="ECO:0000256" key="2">
    <source>
        <dbReference type="ARBA" id="ARBA00022898"/>
    </source>
</evidence>
<dbReference type="Pfam" id="PF00155">
    <property type="entry name" value="Aminotran_1_2"/>
    <property type="match status" value="1"/>
</dbReference>
<dbReference type="Gene3D" id="3.90.1150.10">
    <property type="entry name" value="Aspartate Aminotransferase, domain 1"/>
    <property type="match status" value="1"/>
</dbReference>
<keyword evidence="2" id="KW-0663">Pyridoxal phosphate</keyword>
<accession>A0A9D1KZN6</accession>
<dbReference type="InterPro" id="IPR015421">
    <property type="entry name" value="PyrdxlP-dep_Trfase_major"/>
</dbReference>
<dbReference type="CDD" id="cd00609">
    <property type="entry name" value="AAT_like"/>
    <property type="match status" value="1"/>
</dbReference>
<evidence type="ECO:0000313" key="4">
    <source>
        <dbReference type="EMBL" id="HIU10621.1"/>
    </source>
</evidence>